<gene>
    <name evidence="2" type="ORF">MGEO_00790</name>
</gene>
<dbReference type="GO" id="GO:0016491">
    <property type="term" value="F:oxidoreductase activity"/>
    <property type="evidence" value="ECO:0007669"/>
    <property type="project" value="InterPro"/>
</dbReference>
<dbReference type="STRING" id="1123756.MGEO_00790"/>
<accession>A0A1X4NQ96</accession>
<dbReference type="SUPFAM" id="SSF54909">
    <property type="entry name" value="Dimeric alpha+beta barrel"/>
    <property type="match status" value="1"/>
</dbReference>
<dbReference type="AlphaFoldDB" id="A0A1X4NQ96"/>
<dbReference type="OrthoDB" id="5343971at2"/>
<dbReference type="Pfam" id="PF07110">
    <property type="entry name" value="EthD"/>
    <property type="match status" value="1"/>
</dbReference>
<dbReference type="InterPro" id="IPR009799">
    <property type="entry name" value="EthD_dom"/>
</dbReference>
<evidence type="ECO:0000313" key="2">
    <source>
        <dbReference type="EMBL" id="OSQ53134.1"/>
    </source>
</evidence>
<comment type="caution">
    <text evidence="2">The sequence shown here is derived from an EMBL/GenBank/DDBJ whole genome shotgun (WGS) entry which is preliminary data.</text>
</comment>
<dbReference type="EMBL" id="JFKC01000001">
    <property type="protein sequence ID" value="OSQ53134.1"/>
    <property type="molecule type" value="Genomic_DNA"/>
</dbReference>
<dbReference type="PANTHER" id="PTHR40260:SF2">
    <property type="entry name" value="BLR8190 PROTEIN"/>
    <property type="match status" value="1"/>
</dbReference>
<protein>
    <submittedName>
        <fullName evidence="2">Ethyl tert-butyl ether degradation protein EthD</fullName>
    </submittedName>
</protein>
<name>A0A1X4NQ96_9RHOB</name>
<reference evidence="2 3" key="1">
    <citation type="submission" date="2014-03" db="EMBL/GenBank/DDBJ databases">
        <title>The draft genome sequence of Marivita geojedonensis KCTC 23882.</title>
        <authorList>
            <person name="Lai Q."/>
            <person name="Shao Z."/>
        </authorList>
    </citation>
    <scope>NUCLEOTIDE SEQUENCE [LARGE SCALE GENOMIC DNA]</scope>
    <source>
        <strain evidence="2 3">DPG-138</strain>
    </source>
</reference>
<dbReference type="Gene3D" id="3.30.70.100">
    <property type="match status" value="1"/>
</dbReference>
<keyword evidence="3" id="KW-1185">Reference proteome</keyword>
<dbReference type="Proteomes" id="UP000193926">
    <property type="component" value="Unassembled WGS sequence"/>
</dbReference>
<evidence type="ECO:0000313" key="3">
    <source>
        <dbReference type="Proteomes" id="UP000193926"/>
    </source>
</evidence>
<organism evidence="2 3">
    <name type="scientific">Marivita geojedonensis</name>
    <dbReference type="NCBI Taxonomy" id="1123756"/>
    <lineage>
        <taxon>Bacteria</taxon>
        <taxon>Pseudomonadati</taxon>
        <taxon>Pseudomonadota</taxon>
        <taxon>Alphaproteobacteria</taxon>
        <taxon>Rhodobacterales</taxon>
        <taxon>Roseobacteraceae</taxon>
        <taxon>Marivita</taxon>
    </lineage>
</organism>
<sequence length="102" mass="10711">MALSLQVIYPITDDTHFDYDYYLGTHMPMVGEHMGAHIASVLVTKGLASGPDAPPESYAVATMTFADQSALDAALGAAGPVVADIANFTNTRPQMLIGEVIA</sequence>
<evidence type="ECO:0000259" key="1">
    <source>
        <dbReference type="Pfam" id="PF07110"/>
    </source>
</evidence>
<dbReference type="PANTHER" id="PTHR40260">
    <property type="entry name" value="BLR8190 PROTEIN"/>
    <property type="match status" value="1"/>
</dbReference>
<dbReference type="InterPro" id="IPR011008">
    <property type="entry name" value="Dimeric_a/b-barrel"/>
</dbReference>
<proteinExistence type="predicted"/>
<feature type="domain" description="EthD" evidence="1">
    <location>
        <begin position="19"/>
        <end position="90"/>
    </location>
</feature>
<dbReference type="NCBIfam" id="TIGR02118">
    <property type="entry name" value="EthD family reductase"/>
    <property type="match status" value="1"/>
</dbReference>
<dbReference type="RefSeq" id="WP_085634790.1">
    <property type="nucleotide sequence ID" value="NZ_JFKC01000001.1"/>
</dbReference>